<dbReference type="GO" id="GO:0005634">
    <property type="term" value="C:nucleus"/>
    <property type="evidence" value="ECO:0007669"/>
    <property type="project" value="TreeGrafter"/>
</dbReference>
<dbReference type="Gene3D" id="2.60.34.10">
    <property type="entry name" value="Substrate Binding Domain Of DNAk, Chain A, domain 1"/>
    <property type="match status" value="1"/>
</dbReference>
<dbReference type="WBParaSite" id="TCLT_0000287701-mRNA-1">
    <property type="protein sequence ID" value="TCLT_0000287701-mRNA-1"/>
    <property type="gene ID" value="TCLT_0000287701"/>
</dbReference>
<dbReference type="GO" id="GO:0140662">
    <property type="term" value="F:ATP-dependent protein folding chaperone"/>
    <property type="evidence" value="ECO:0007669"/>
    <property type="project" value="InterPro"/>
</dbReference>
<dbReference type="SUPFAM" id="SSF100920">
    <property type="entry name" value="Heat shock protein 70kD (HSP70), peptide-binding domain"/>
    <property type="match status" value="1"/>
</dbReference>
<dbReference type="Pfam" id="PF00012">
    <property type="entry name" value="HSP70"/>
    <property type="match status" value="1"/>
</dbReference>
<evidence type="ECO:0000256" key="4">
    <source>
        <dbReference type="SAM" id="MobiDB-lite"/>
    </source>
</evidence>
<keyword evidence="2" id="KW-0547">Nucleotide-binding</keyword>
<feature type="compositionally biased region" description="Basic and acidic residues" evidence="4">
    <location>
        <begin position="405"/>
        <end position="440"/>
    </location>
</feature>
<sequence length="446" mass="51223">MKCAILSPAFKVRDFSVKDSQPFRIKLSWAGIGQSDGGENDVFIEHDEFPFSKMLTVYRQESFQIDASYSYPNQIPHPSRHIGKPQPKTVGGSWVVRDVTPASDNGARKVKVKVRINPNGIFSVCSANTFETVELQPVKVETQQGAEPMETDDSKSNQESNEDGTATTTATETPVESDQKESKIEPKTKTVSVDLPVEEHVSYKISNISDQIQSEKEMQQKDRIEKEKVDAKNAVEEYVYYMRDKLGDSLSEFVSNEEAEKLQTFLNKTENWLYDEGEDVEKTIYDAKMVELKKMGDPVQERYREFENRKNAFDDFDRSLIKARKFYDDYRKGSENYAHLESSDMEKVISAVEEKKKWIDDQRNRQEKRKKTEPPVVFVHEIQNELQKFEAIVLPILSKPKPKPPKTEPLKSDGKGDNEQKEEKPIVNEETSKCEAKMNDAEMEVD</sequence>
<dbReference type="Gene3D" id="1.20.1270.10">
    <property type="match status" value="1"/>
</dbReference>
<evidence type="ECO:0000256" key="3">
    <source>
        <dbReference type="ARBA" id="ARBA00022840"/>
    </source>
</evidence>
<organism evidence="7">
    <name type="scientific">Thelazia callipaeda</name>
    <name type="common">Oriental eyeworm</name>
    <name type="synonym">Parasitic nematode</name>
    <dbReference type="NCBI Taxonomy" id="103827"/>
    <lineage>
        <taxon>Eukaryota</taxon>
        <taxon>Metazoa</taxon>
        <taxon>Ecdysozoa</taxon>
        <taxon>Nematoda</taxon>
        <taxon>Chromadorea</taxon>
        <taxon>Rhabditida</taxon>
        <taxon>Spirurina</taxon>
        <taxon>Spiruromorpha</taxon>
        <taxon>Thelazioidea</taxon>
        <taxon>Thelaziidae</taxon>
        <taxon>Thelazia</taxon>
    </lineage>
</organism>
<dbReference type="STRING" id="103827.A0A0N5CRM7"/>
<evidence type="ECO:0000313" key="5">
    <source>
        <dbReference type="EMBL" id="VDM99061.1"/>
    </source>
</evidence>
<evidence type="ECO:0000256" key="2">
    <source>
        <dbReference type="ARBA" id="ARBA00022741"/>
    </source>
</evidence>
<dbReference type="Proteomes" id="UP000276776">
    <property type="component" value="Unassembled WGS sequence"/>
</dbReference>
<accession>A0A0N5CRM7</accession>
<protein>
    <submittedName>
        <fullName evidence="7">Heat shock protein</fullName>
    </submittedName>
</protein>
<dbReference type="PANTHER" id="PTHR45639:SF4">
    <property type="entry name" value="HSC70CB, ISOFORM G"/>
    <property type="match status" value="1"/>
</dbReference>
<evidence type="ECO:0000313" key="7">
    <source>
        <dbReference type="WBParaSite" id="TCLT_0000287701-mRNA-1"/>
    </source>
</evidence>
<dbReference type="SUPFAM" id="SSF100934">
    <property type="entry name" value="Heat shock protein 70kD (HSP70), C-terminal subdomain"/>
    <property type="match status" value="2"/>
</dbReference>
<dbReference type="GO" id="GO:0005829">
    <property type="term" value="C:cytosol"/>
    <property type="evidence" value="ECO:0007669"/>
    <property type="project" value="TreeGrafter"/>
</dbReference>
<dbReference type="PANTHER" id="PTHR45639">
    <property type="entry name" value="HSC70CB, ISOFORM G-RELATED"/>
    <property type="match status" value="1"/>
</dbReference>
<gene>
    <name evidence="5" type="ORF">TCLT_LOCUS2878</name>
</gene>
<keyword evidence="6" id="KW-1185">Reference proteome</keyword>
<name>A0A0N5CRM7_THECL</name>
<keyword evidence="3" id="KW-0067">ATP-binding</keyword>
<dbReference type="FunFam" id="1.20.1270.10:FF:000002">
    <property type="entry name" value="Heat shock 70 kDa protein 4"/>
    <property type="match status" value="1"/>
</dbReference>
<feature type="region of interest" description="Disordered" evidence="4">
    <location>
        <begin position="395"/>
        <end position="446"/>
    </location>
</feature>
<comment type="similarity">
    <text evidence="1">Belongs to the heat shock protein 70 family.</text>
</comment>
<feature type="region of interest" description="Disordered" evidence="4">
    <location>
        <begin position="141"/>
        <end position="190"/>
    </location>
</feature>
<proteinExistence type="inferred from homology"/>
<dbReference type="OMA" id="MRNKLFH"/>
<dbReference type="EMBL" id="UYYF01000760">
    <property type="protein sequence ID" value="VDM99061.1"/>
    <property type="molecule type" value="Genomic_DNA"/>
</dbReference>
<reference evidence="5 6" key="2">
    <citation type="submission" date="2018-11" db="EMBL/GenBank/DDBJ databases">
        <authorList>
            <consortium name="Pathogen Informatics"/>
        </authorList>
    </citation>
    <scope>NUCLEOTIDE SEQUENCE [LARGE SCALE GENOMIC DNA]</scope>
</reference>
<feature type="compositionally biased region" description="Basic and acidic residues" evidence="4">
    <location>
        <begin position="177"/>
        <end position="188"/>
    </location>
</feature>
<dbReference type="InterPro" id="IPR013126">
    <property type="entry name" value="Hsp_70_fam"/>
</dbReference>
<evidence type="ECO:0000256" key="1">
    <source>
        <dbReference type="ARBA" id="ARBA00007381"/>
    </source>
</evidence>
<dbReference type="InterPro" id="IPR029048">
    <property type="entry name" value="HSP70_C_sf"/>
</dbReference>
<evidence type="ECO:0000313" key="6">
    <source>
        <dbReference type="Proteomes" id="UP000276776"/>
    </source>
</evidence>
<dbReference type="AlphaFoldDB" id="A0A0N5CRM7"/>
<reference evidence="7" key="1">
    <citation type="submission" date="2017-02" db="UniProtKB">
        <authorList>
            <consortium name="WormBaseParasite"/>
        </authorList>
    </citation>
    <scope>IDENTIFICATION</scope>
</reference>
<dbReference type="InterPro" id="IPR029047">
    <property type="entry name" value="HSP70_peptide-bd_sf"/>
</dbReference>
<dbReference type="GO" id="GO:0005524">
    <property type="term" value="F:ATP binding"/>
    <property type="evidence" value="ECO:0007669"/>
    <property type="project" value="UniProtKB-KW"/>
</dbReference>
<dbReference type="OrthoDB" id="434160at2759"/>